<feature type="compositionally biased region" description="Low complexity" evidence="8">
    <location>
        <begin position="405"/>
        <end position="419"/>
    </location>
</feature>
<evidence type="ECO:0008006" key="11">
    <source>
        <dbReference type="Google" id="ProtNLM"/>
    </source>
</evidence>
<dbReference type="GO" id="GO:0005506">
    <property type="term" value="F:iron ion binding"/>
    <property type="evidence" value="ECO:0007669"/>
    <property type="project" value="InterPro"/>
</dbReference>
<dbReference type="Gene3D" id="1.10.630.10">
    <property type="entry name" value="Cytochrome P450"/>
    <property type="match status" value="1"/>
</dbReference>
<dbReference type="PROSITE" id="PS00086">
    <property type="entry name" value="CYTOCHROME_P450"/>
    <property type="match status" value="1"/>
</dbReference>
<keyword evidence="4 6" id="KW-0479">Metal-binding</keyword>
<dbReference type="CDD" id="cd11058">
    <property type="entry name" value="CYP60B-like"/>
    <property type="match status" value="1"/>
</dbReference>
<keyword evidence="7" id="KW-0560">Oxidoreductase</keyword>
<evidence type="ECO:0000256" key="2">
    <source>
        <dbReference type="ARBA" id="ARBA00010617"/>
    </source>
</evidence>
<name>A0AAN9YNR1_9PEZI</name>
<feature type="region of interest" description="Disordered" evidence="8">
    <location>
        <begin position="557"/>
        <end position="585"/>
    </location>
</feature>
<dbReference type="PRINTS" id="PR00385">
    <property type="entry name" value="P450"/>
</dbReference>
<dbReference type="InterPro" id="IPR002401">
    <property type="entry name" value="Cyt_P450_E_grp-I"/>
</dbReference>
<evidence type="ECO:0000256" key="1">
    <source>
        <dbReference type="ARBA" id="ARBA00001971"/>
    </source>
</evidence>
<keyword evidence="10" id="KW-1185">Reference proteome</keyword>
<feature type="region of interest" description="Disordered" evidence="8">
    <location>
        <begin position="391"/>
        <end position="428"/>
    </location>
</feature>
<keyword evidence="3 6" id="KW-0349">Heme</keyword>
<evidence type="ECO:0000256" key="6">
    <source>
        <dbReference type="PIRSR" id="PIRSR602401-1"/>
    </source>
</evidence>
<dbReference type="PANTHER" id="PTHR24305">
    <property type="entry name" value="CYTOCHROME P450"/>
    <property type="match status" value="1"/>
</dbReference>
<dbReference type="InterPro" id="IPR050121">
    <property type="entry name" value="Cytochrome_P450_monoxygenase"/>
</dbReference>
<accession>A0AAN9YNR1</accession>
<sequence length="585" mass="65692">MEFYLVSRNGTASMLMSDHENHRRVRQLFSPAFSDRALKKQEALFQKYTDRLVATIDKVAAEGKQPMDMVLMYNLATFDMMGDFTFGQSLGMLENVEYNPWLKTVFDYVKLWPFAQVVQYSPILNTLAALLEPKSIAAMRDSHFKYTADRVNKRLETGSDRPDLWNLVQSAEEEGGRGLSHNEMHSNAELLMVAGSETTATLMSGLTYFLALNPAKMQELTREIRSSFTTEDEITMESVASLRYLNACIQEALRIYPPAPIGTPRAVPAGGRIIAGQWVAPGTRVSVHHYTTYRYPANFANPDAFVPERWLGDPAYENDRRKALQPFSYGPRSCLGQNMAMHEMRVILAKVFFSFDLELSEESFGWAEQKVFALWEKGPLMCYRYVEDDSRTTSPSGKAPEPDNLSDLLGSLSLSTTTSPQEPTPANSKVVVRREGHAVPLQSTLEIKTRVAHRTLPFPEVAPQLWVSQTPKLVRAYHRGGRFEQPQVLDVTADIRRWEQDNQTHLQQLAALVKKILDGAKECGGNSTIKYDGATDRLVITKVGGKAKRLLPEDLYAKWDGGDSSEATPEKASPTYKPQDSDPKA</sequence>
<evidence type="ECO:0000313" key="10">
    <source>
        <dbReference type="Proteomes" id="UP001320420"/>
    </source>
</evidence>
<dbReference type="Pfam" id="PF00067">
    <property type="entry name" value="p450"/>
    <property type="match status" value="1"/>
</dbReference>
<proteinExistence type="inferred from homology"/>
<keyword evidence="5 6" id="KW-0408">Iron</keyword>
<comment type="similarity">
    <text evidence="2 7">Belongs to the cytochrome P450 family.</text>
</comment>
<dbReference type="EMBL" id="JAKJXP020000078">
    <property type="protein sequence ID" value="KAK7749132.1"/>
    <property type="molecule type" value="Genomic_DNA"/>
</dbReference>
<dbReference type="PRINTS" id="PR00463">
    <property type="entry name" value="EP450I"/>
</dbReference>
<dbReference type="InterPro" id="IPR017972">
    <property type="entry name" value="Cyt_P450_CS"/>
</dbReference>
<dbReference type="AlphaFoldDB" id="A0AAN9YNR1"/>
<dbReference type="GO" id="GO:0020037">
    <property type="term" value="F:heme binding"/>
    <property type="evidence" value="ECO:0007669"/>
    <property type="project" value="InterPro"/>
</dbReference>
<reference evidence="9 10" key="1">
    <citation type="submission" date="2024-02" db="EMBL/GenBank/DDBJ databases">
        <title>De novo assembly and annotation of 12 fungi associated with fruit tree decline syndrome in Ontario, Canada.</title>
        <authorList>
            <person name="Sulman M."/>
            <person name="Ellouze W."/>
            <person name="Ilyukhin E."/>
        </authorList>
    </citation>
    <scope>NUCLEOTIDE SEQUENCE [LARGE SCALE GENOMIC DNA]</scope>
    <source>
        <strain evidence="9 10">M11/M66-122</strain>
    </source>
</reference>
<evidence type="ECO:0000256" key="4">
    <source>
        <dbReference type="ARBA" id="ARBA00022723"/>
    </source>
</evidence>
<comment type="cofactor">
    <cofactor evidence="1 6">
        <name>heme</name>
        <dbReference type="ChEBI" id="CHEBI:30413"/>
    </cofactor>
</comment>
<evidence type="ECO:0000313" key="9">
    <source>
        <dbReference type="EMBL" id="KAK7749132.1"/>
    </source>
</evidence>
<evidence type="ECO:0000256" key="7">
    <source>
        <dbReference type="RuleBase" id="RU000461"/>
    </source>
</evidence>
<dbReference type="InterPro" id="IPR036396">
    <property type="entry name" value="Cyt_P450_sf"/>
</dbReference>
<comment type="caution">
    <text evidence="9">The sequence shown here is derived from an EMBL/GenBank/DDBJ whole genome shotgun (WGS) entry which is preliminary data.</text>
</comment>
<dbReference type="InterPro" id="IPR001128">
    <property type="entry name" value="Cyt_P450"/>
</dbReference>
<dbReference type="PANTHER" id="PTHR24305:SF210">
    <property type="entry name" value="CYTOCHROME P450 MONOOXYGENASE ASQL-RELATED"/>
    <property type="match status" value="1"/>
</dbReference>
<dbReference type="SUPFAM" id="SSF48264">
    <property type="entry name" value="Cytochrome P450"/>
    <property type="match status" value="1"/>
</dbReference>
<gene>
    <name evidence="9" type="ORF">SLS62_008419</name>
</gene>
<dbReference type="GO" id="GO:0004497">
    <property type="term" value="F:monooxygenase activity"/>
    <property type="evidence" value="ECO:0007669"/>
    <property type="project" value="UniProtKB-KW"/>
</dbReference>
<keyword evidence="7" id="KW-0503">Monooxygenase</keyword>
<dbReference type="Proteomes" id="UP001320420">
    <property type="component" value="Unassembled WGS sequence"/>
</dbReference>
<evidence type="ECO:0000256" key="5">
    <source>
        <dbReference type="ARBA" id="ARBA00023004"/>
    </source>
</evidence>
<organism evidence="9 10">
    <name type="scientific">Diatrype stigma</name>
    <dbReference type="NCBI Taxonomy" id="117547"/>
    <lineage>
        <taxon>Eukaryota</taxon>
        <taxon>Fungi</taxon>
        <taxon>Dikarya</taxon>
        <taxon>Ascomycota</taxon>
        <taxon>Pezizomycotina</taxon>
        <taxon>Sordariomycetes</taxon>
        <taxon>Xylariomycetidae</taxon>
        <taxon>Xylariales</taxon>
        <taxon>Diatrypaceae</taxon>
        <taxon>Diatrype</taxon>
    </lineage>
</organism>
<feature type="binding site" description="axial binding residue" evidence="6">
    <location>
        <position position="334"/>
    </location>
    <ligand>
        <name>heme</name>
        <dbReference type="ChEBI" id="CHEBI:30413"/>
    </ligand>
    <ligandPart>
        <name>Fe</name>
        <dbReference type="ChEBI" id="CHEBI:18248"/>
    </ligandPart>
</feature>
<evidence type="ECO:0000256" key="8">
    <source>
        <dbReference type="SAM" id="MobiDB-lite"/>
    </source>
</evidence>
<dbReference type="GO" id="GO:0016705">
    <property type="term" value="F:oxidoreductase activity, acting on paired donors, with incorporation or reduction of molecular oxygen"/>
    <property type="evidence" value="ECO:0007669"/>
    <property type="project" value="InterPro"/>
</dbReference>
<evidence type="ECO:0000256" key="3">
    <source>
        <dbReference type="ARBA" id="ARBA00022617"/>
    </source>
</evidence>
<protein>
    <recommendedName>
        <fullName evidence="11">Cytochrome P450 monooxygenase</fullName>
    </recommendedName>
</protein>